<dbReference type="RefSeq" id="WP_345765470.1">
    <property type="nucleotide sequence ID" value="NZ_CP154834.1"/>
</dbReference>
<dbReference type="Pfam" id="PF03422">
    <property type="entry name" value="CBM_6"/>
    <property type="match status" value="1"/>
</dbReference>
<evidence type="ECO:0000259" key="1">
    <source>
        <dbReference type="Pfam" id="PF03422"/>
    </source>
</evidence>
<name>A0AAU6WJP2_9FLAO</name>
<dbReference type="InterPro" id="IPR005084">
    <property type="entry name" value="CBM6"/>
</dbReference>
<dbReference type="Proteomes" id="UP001463665">
    <property type="component" value="Chromosome"/>
</dbReference>
<dbReference type="EMBL" id="CP154834">
    <property type="protein sequence ID" value="XAO72715.1"/>
    <property type="molecule type" value="Genomic_DNA"/>
</dbReference>
<dbReference type="SUPFAM" id="SSF49785">
    <property type="entry name" value="Galactose-binding domain-like"/>
    <property type="match status" value="1"/>
</dbReference>
<dbReference type="GO" id="GO:0030246">
    <property type="term" value="F:carbohydrate binding"/>
    <property type="evidence" value="ECO:0007669"/>
    <property type="project" value="InterPro"/>
</dbReference>
<evidence type="ECO:0000313" key="2">
    <source>
        <dbReference type="EMBL" id="XAO72715.1"/>
    </source>
</evidence>
<keyword evidence="3" id="KW-1185">Reference proteome</keyword>
<dbReference type="Gene3D" id="2.60.120.260">
    <property type="entry name" value="Galactose-binding domain-like"/>
    <property type="match status" value="1"/>
</dbReference>
<organism evidence="2 3">
    <name type="scientific">Chryseobacterium endophyticum</name>
    <dbReference type="NCBI Taxonomy" id="1854762"/>
    <lineage>
        <taxon>Bacteria</taxon>
        <taxon>Pseudomonadati</taxon>
        <taxon>Bacteroidota</taxon>
        <taxon>Flavobacteriia</taxon>
        <taxon>Flavobacteriales</taxon>
        <taxon>Weeksellaceae</taxon>
        <taxon>Chryseobacterium group</taxon>
        <taxon>Chryseobacterium</taxon>
    </lineage>
</organism>
<gene>
    <name evidence="2" type="ORF">AAFP95_12620</name>
</gene>
<sequence length="85" mass="9604">MDFSKGTQSIEVSVAPLYGGMIEIHTDAVDGPILGTVKVTGKAEGDVFRTIKTPVKNTRGIHDLYFVFKGDKDLFYFDWWKFNEN</sequence>
<accession>A0AAU6WJP2</accession>
<feature type="domain" description="CBM6" evidence="1">
    <location>
        <begin position="3"/>
        <end position="83"/>
    </location>
</feature>
<evidence type="ECO:0000313" key="3">
    <source>
        <dbReference type="Proteomes" id="UP001463665"/>
    </source>
</evidence>
<dbReference type="InterPro" id="IPR008979">
    <property type="entry name" value="Galactose-bd-like_sf"/>
</dbReference>
<protein>
    <submittedName>
        <fullName evidence="2">Carbohydrate-binding protein</fullName>
    </submittedName>
</protein>
<dbReference type="AlphaFoldDB" id="A0AAU6WJP2"/>
<dbReference type="CDD" id="cd04084">
    <property type="entry name" value="CBM6_xylanase-like"/>
    <property type="match status" value="1"/>
</dbReference>
<reference evidence="2 3" key="1">
    <citation type="submission" date="2024-04" db="EMBL/GenBank/DDBJ databases">
        <title>Genome sequencing and assembly of rice foliar adapted Chryseobacterium endophyticum OsEnb-ALM-A6.</title>
        <authorList>
            <person name="Kumar S."/>
            <person name="Javed M."/>
            <person name="Chouhan V."/>
            <person name="Charishma K."/>
            <person name="Patel A."/>
            <person name="Kumar M."/>
            <person name="Sahu K.P."/>
            <person name="Kumar A."/>
        </authorList>
    </citation>
    <scope>NUCLEOTIDE SEQUENCE [LARGE SCALE GENOMIC DNA]</scope>
    <source>
        <strain evidence="2 3">OsEnb-ALM-A6</strain>
    </source>
</reference>
<proteinExistence type="predicted"/>